<organism evidence="2 3">
    <name type="scientific">Candidatus Curtissbacteria bacterium GW2011_GWA1_40_16</name>
    <dbReference type="NCBI Taxonomy" id="1618405"/>
    <lineage>
        <taxon>Bacteria</taxon>
        <taxon>Candidatus Curtissiibacteriota</taxon>
    </lineage>
</organism>
<reference evidence="2 3" key="1">
    <citation type="journal article" date="2015" name="Nature">
        <title>rRNA introns, odd ribosomes, and small enigmatic genomes across a large radiation of phyla.</title>
        <authorList>
            <person name="Brown C.T."/>
            <person name="Hug L.A."/>
            <person name="Thomas B.C."/>
            <person name="Sharon I."/>
            <person name="Castelle C.J."/>
            <person name="Singh A."/>
            <person name="Wilkins M.J."/>
            <person name="Williams K.H."/>
            <person name="Banfield J.F."/>
        </authorList>
    </citation>
    <scope>NUCLEOTIDE SEQUENCE [LARGE SCALE GENOMIC DNA]</scope>
</reference>
<dbReference type="GO" id="GO:0003676">
    <property type="term" value="F:nucleic acid binding"/>
    <property type="evidence" value="ECO:0007669"/>
    <property type="project" value="InterPro"/>
</dbReference>
<dbReference type="Pfam" id="PF10108">
    <property type="entry name" value="DNA_pol_B_exo2"/>
    <property type="match status" value="1"/>
</dbReference>
<protein>
    <recommendedName>
        <fullName evidence="1">Predicted 3'-5' exonuclease PolB-like domain-containing protein</fullName>
    </recommendedName>
</protein>
<comment type="caution">
    <text evidence="2">The sequence shown here is derived from an EMBL/GenBank/DDBJ whole genome shotgun (WGS) entry which is preliminary data.</text>
</comment>
<dbReference type="Gene3D" id="3.30.420.10">
    <property type="entry name" value="Ribonuclease H-like superfamily/Ribonuclease H"/>
    <property type="match status" value="1"/>
</dbReference>
<dbReference type="Proteomes" id="UP000034531">
    <property type="component" value="Unassembled WGS sequence"/>
</dbReference>
<evidence type="ECO:0000259" key="1">
    <source>
        <dbReference type="Pfam" id="PF10108"/>
    </source>
</evidence>
<dbReference type="AlphaFoldDB" id="A0A0G0R9P8"/>
<dbReference type="InterPro" id="IPR036397">
    <property type="entry name" value="RNaseH_sf"/>
</dbReference>
<dbReference type="InterPro" id="IPR019288">
    <property type="entry name" value="3'-5'_exonuclease_PolB-like"/>
</dbReference>
<dbReference type="InterPro" id="IPR012337">
    <property type="entry name" value="RNaseH-like_sf"/>
</dbReference>
<sequence length="220" mass="25810">MYDQYSTKPKVKLFFDIETIPADDKLKDIAIELAGQKEFSKTGTTRKSKRKLDYLYRQTAISGDFGRIFCIGYALNESGVEVIGGSEAEILNKWWSIADEADLFIGHNIMEFDLRFIFKRSIVHKIKPCAKHLNLSFARYKNFPIFDTMREWEKWSNSFIKLDTLAKILGLKSSKDGGIDGSQVYDFFQKGKHDEIYEYCKRDVELTREIYNRMIFYEHK</sequence>
<dbReference type="SUPFAM" id="SSF53098">
    <property type="entry name" value="Ribonuclease H-like"/>
    <property type="match status" value="1"/>
</dbReference>
<feature type="domain" description="Predicted 3'-5' exonuclease PolB-like" evidence="1">
    <location>
        <begin position="85"/>
        <end position="217"/>
    </location>
</feature>
<proteinExistence type="predicted"/>
<dbReference type="EMBL" id="LBYI01000026">
    <property type="protein sequence ID" value="KKR49469.1"/>
    <property type="molecule type" value="Genomic_DNA"/>
</dbReference>
<evidence type="ECO:0000313" key="2">
    <source>
        <dbReference type="EMBL" id="KKR49469.1"/>
    </source>
</evidence>
<gene>
    <name evidence="2" type="ORF">UT84_C0026G0009</name>
</gene>
<evidence type="ECO:0000313" key="3">
    <source>
        <dbReference type="Proteomes" id="UP000034531"/>
    </source>
</evidence>
<name>A0A0G0R9P8_9BACT</name>
<accession>A0A0G0R9P8</accession>